<dbReference type="InterPro" id="IPR026153">
    <property type="entry name" value="Treslin"/>
</dbReference>
<feature type="compositionally biased region" description="Polar residues" evidence="1">
    <location>
        <begin position="1656"/>
        <end position="1673"/>
    </location>
</feature>
<feature type="region of interest" description="Disordered" evidence="1">
    <location>
        <begin position="627"/>
        <end position="647"/>
    </location>
</feature>
<feature type="compositionally biased region" description="Polar residues" evidence="1">
    <location>
        <begin position="907"/>
        <end position="916"/>
    </location>
</feature>
<proteinExistence type="predicted"/>
<feature type="region of interest" description="Disordered" evidence="1">
    <location>
        <begin position="589"/>
        <end position="610"/>
    </location>
</feature>
<feature type="domain" description="Treslin STD" evidence="3">
    <location>
        <begin position="725"/>
        <end position="875"/>
    </location>
</feature>
<feature type="compositionally biased region" description="Basic and acidic residues" evidence="1">
    <location>
        <begin position="999"/>
        <end position="1017"/>
    </location>
</feature>
<protein>
    <recommendedName>
        <fullName evidence="6">Treslin N-terminal domain-containing protein</fullName>
    </recommendedName>
</protein>
<feature type="compositionally biased region" description="Basic and acidic residues" evidence="1">
    <location>
        <begin position="1123"/>
        <end position="1133"/>
    </location>
</feature>
<evidence type="ECO:0000256" key="1">
    <source>
        <dbReference type="SAM" id="MobiDB-lite"/>
    </source>
</evidence>
<feature type="domain" description="Treslin N-terminal" evidence="2">
    <location>
        <begin position="30"/>
        <end position="214"/>
    </location>
</feature>
<feature type="region of interest" description="Disordered" evidence="1">
    <location>
        <begin position="1459"/>
        <end position="1737"/>
    </location>
</feature>
<feature type="compositionally biased region" description="Basic and acidic residues" evidence="1">
    <location>
        <begin position="1299"/>
        <end position="1313"/>
    </location>
</feature>
<feature type="compositionally biased region" description="Basic and acidic residues" evidence="1">
    <location>
        <begin position="1175"/>
        <end position="1185"/>
    </location>
</feature>
<feature type="compositionally biased region" description="Polar residues" evidence="1">
    <location>
        <begin position="1542"/>
        <end position="1552"/>
    </location>
</feature>
<feature type="compositionally biased region" description="Basic residues" evidence="1">
    <location>
        <begin position="1186"/>
        <end position="1197"/>
    </location>
</feature>
<dbReference type="InterPro" id="IPR053920">
    <property type="entry name" value="Treslin_STD"/>
</dbReference>
<organism evidence="4 5">
    <name type="scientific">Porites evermanni</name>
    <dbReference type="NCBI Taxonomy" id="104178"/>
    <lineage>
        <taxon>Eukaryota</taxon>
        <taxon>Metazoa</taxon>
        <taxon>Cnidaria</taxon>
        <taxon>Anthozoa</taxon>
        <taxon>Hexacorallia</taxon>
        <taxon>Scleractinia</taxon>
        <taxon>Fungiina</taxon>
        <taxon>Poritidae</taxon>
        <taxon>Porites</taxon>
    </lineage>
</organism>
<dbReference type="PANTHER" id="PTHR21556">
    <property type="entry name" value="TRESLIN"/>
    <property type="match status" value="1"/>
</dbReference>
<keyword evidence="5" id="KW-1185">Reference proteome</keyword>
<feature type="compositionally biased region" description="Basic residues" evidence="1">
    <location>
        <begin position="636"/>
        <end position="647"/>
    </location>
</feature>
<feature type="region of interest" description="Disordered" evidence="1">
    <location>
        <begin position="882"/>
        <end position="1346"/>
    </location>
</feature>
<sequence>MTRKVFQDDCDQIVFLIDSNPSFWGSNFSSVEAASAIRLCVLKILTYFADYGKRKRSSLRWGYKFFSSRSLLHRFERHEFKEFTVTVFEEFETLVCKRLTESFAHDLQGSLVEHNSQDGDESTRRKKAPAAAKCISCAFTNTVHDFQWEKPDLSSPIRRTRENNAESLHGNCRSKTQNVMFLLSGCPSDEFAISYFTGENSSSLPTLESFNNILMPPVLNNEFKDRHITLQWINTGNNQYQKNTNMISLLESFVEQLGGCVIPLSSVIFSGSFSSLGTDSVSQNQSSCHEVKKTFCTSGPLFASKTVMDFFLAGKTRKSSDFNLTQYHFEGKTTHSGTTALMCSSGIDDKIHCSVLLNSMFKPASVQPNSRSFQEVANVLNDGPTNSLSANNATETFHFPTLLWIRGVINHSSICPTWLHPLKAYTCIGLDCTQSYESTNSASSSMRPLSGWFQELLLSLAKGNKLLVIDFIDCDSGLPVSGVLQPLTSICGVISVISSEFLVMFEKFLLWDDKTALFDKENAGGLEASSKLLNGCKIAGQAAKPSEVFFTVPRSETNAEANEERQYEAGLLDPWICFPVFDSKDGLGWGESRGSDNESEEEGDDESNEATLMKQLKILYSNKEEKQKSLVLRERRSPRHKKEKLATPKKLKLKQDMPKLSANVMEETEKVDQEGAIPDQNITQPFAEGNIELSGNNCDVTGEVNMTGDTNEMEEPPEETKDEVELVKTIDGICNKVIFEGVIIPTEVSNIMTALSKFYQNDDKDRQKDNVSQFLKENVLQTISKLREKYEGCDAILRKEQQVREYQLQILLRTEIAVLVNADENSALAEEVTVLLRTISFVKDPNFLTLYLREVLLNRYSRSLPKFLCGVYEGLMMRPPREVLSPSRWSSDEESPVRRSVNSVSSAKQDSSQPRSSGCRVLTRHMSISDVAGKRREIVVPARAKPKEKDKKKKEKSQGNNIARGESKKQEKTAKGQKTPVKLVRRNLFTESEGANENKSADRVPRKRKLSEEGKKDERRRRFHRRNTVASFSKACVQETPAHKQVSNALWRKQDRARKRSRVDSEVHVLQESPLKELQAVDSLPRRSPRRHPGMIFQRSQSFYGRSNSAGPLTRTQSFTGVRPRESPKKEPAEALESPARKTPQKLTFAAVSPLRFSPRHKRKFSLHSVLSTAKECDQKEDSSKKPHKPTTPKRQIKAPTRSSPRLLKKRSFSCIGFSSVPFPGDNEQKFNPLGLESPVRGSPQITAGHKSPRLKGHTQSHDPESLEQLDRLPKAHEENLGTPMKNMTSPAVRSSPRLLEKRDKGEYSKEVAGDSSCKPTDSKVAEPVTASPSPSKQNVTVPKTPVRDHRFEECVVRLTPLRGPLKSPVHIRPQDFNETIVSPGGKRSSLNETTQNGESSPHSSTRLSGSSFDFPEHQGKRLSLKLRKKTPMSKSAKECTGSTSQGTEWFICLTEESQEDCKISSTSSRSSLTPAEGKHSSEAQFKSPALSRGSLEKGGHSHVPTQCKSPDLIRGSSVSRGNGPVAQFKSPPRRSPVRKCSLQNQSPQLSTPPVKKGKRKRNGHSIGACNSAAGSKSSSPLNQLLRQQKRKRCFSSSPVDKCSSESIYSHKRDTPSKNVRARTSLQGVNTKVPSPIAIENISRSSAKGDGWLTEMDNSLQRPGAEESQTASSPPKKKRRIDKSVVFGRKHTRKEKKTKKERANSFLSSDTSFEEEDEVCQSPGSMASSLRRRHMNKTPLSASSIKILQESPLLCNSTGSKHTRKAEKVKTENANSCLSSDTSFEEEDEVFQSPGSVVSSFKRRHMNKTPLSASSIKILQESPLLCNSTVSPPSRFRNFSDLSPKSERYGGKGRLSRRKFGILSGHNEECVSHAFVEDQEEPIGFNLRKRLKVSTS</sequence>
<dbReference type="Pfam" id="PF21854">
    <property type="entry name" value="Treslin_N"/>
    <property type="match status" value="1"/>
</dbReference>
<feature type="compositionally biased region" description="Basic residues" evidence="1">
    <location>
        <begin position="1688"/>
        <end position="1700"/>
    </location>
</feature>
<evidence type="ECO:0000259" key="2">
    <source>
        <dbReference type="Pfam" id="PF21854"/>
    </source>
</evidence>
<feature type="compositionally biased region" description="Basic residues" evidence="1">
    <location>
        <begin position="944"/>
        <end position="955"/>
    </location>
</feature>
<comment type="caution">
    <text evidence="4">The sequence shown here is derived from an EMBL/GenBank/DDBJ whole genome shotgun (WGS) entry which is preliminary data.</text>
</comment>
<name>A0ABN8LY83_9CNID</name>
<feature type="compositionally biased region" description="Basic and acidic residues" evidence="1">
    <location>
        <begin position="1260"/>
        <end position="1280"/>
    </location>
</feature>
<dbReference type="Pfam" id="PF21855">
    <property type="entry name" value="Treslin_STD"/>
    <property type="match status" value="1"/>
</dbReference>
<accession>A0ABN8LY83</accession>
<feature type="compositionally biased region" description="Basic residues" evidence="1">
    <location>
        <begin position="1018"/>
        <end position="1027"/>
    </location>
</feature>
<feature type="compositionally biased region" description="Acidic residues" evidence="1">
    <location>
        <begin position="597"/>
        <end position="608"/>
    </location>
</feature>
<evidence type="ECO:0000259" key="3">
    <source>
        <dbReference type="Pfam" id="PF21855"/>
    </source>
</evidence>
<evidence type="ECO:0000313" key="4">
    <source>
        <dbReference type="EMBL" id="CAH3019270.1"/>
    </source>
</evidence>
<feature type="compositionally biased region" description="Polar residues" evidence="1">
    <location>
        <begin position="1389"/>
        <end position="1412"/>
    </location>
</feature>
<feature type="compositionally biased region" description="Polar residues" evidence="1">
    <location>
        <begin position="1098"/>
        <end position="1120"/>
    </location>
</feature>
<evidence type="ECO:0000313" key="5">
    <source>
        <dbReference type="Proteomes" id="UP001159427"/>
    </source>
</evidence>
<dbReference type="EMBL" id="CALNXI010000111">
    <property type="protein sequence ID" value="CAH3019270.1"/>
    <property type="molecule type" value="Genomic_DNA"/>
</dbReference>
<feature type="compositionally biased region" description="Polar residues" evidence="1">
    <location>
        <begin position="1331"/>
        <end position="1342"/>
    </location>
</feature>
<reference evidence="4 5" key="1">
    <citation type="submission" date="2022-05" db="EMBL/GenBank/DDBJ databases">
        <authorList>
            <consortium name="Genoscope - CEA"/>
            <person name="William W."/>
        </authorList>
    </citation>
    <scope>NUCLEOTIDE SEQUENCE [LARGE SCALE GENOMIC DNA]</scope>
</reference>
<feature type="compositionally biased region" description="Basic residues" evidence="1">
    <location>
        <begin position="1421"/>
        <end position="1432"/>
    </location>
</feature>
<feature type="compositionally biased region" description="Polar residues" evidence="1">
    <location>
        <begin position="989"/>
        <end position="998"/>
    </location>
</feature>
<dbReference type="PANTHER" id="PTHR21556:SF2">
    <property type="entry name" value="TRESLIN"/>
    <property type="match status" value="1"/>
</dbReference>
<dbReference type="InterPro" id="IPR053919">
    <property type="entry name" value="Treslin_N"/>
</dbReference>
<feature type="compositionally biased region" description="Polar residues" evidence="1">
    <location>
        <begin position="1622"/>
        <end position="1633"/>
    </location>
</feature>
<evidence type="ECO:0008006" key="6">
    <source>
        <dbReference type="Google" id="ProtNLM"/>
    </source>
</evidence>
<feature type="region of interest" description="Disordered" evidence="1">
    <location>
        <begin position="1370"/>
        <end position="1443"/>
    </location>
</feature>
<dbReference type="Proteomes" id="UP001159427">
    <property type="component" value="Unassembled WGS sequence"/>
</dbReference>
<feature type="compositionally biased region" description="Basic and acidic residues" evidence="1">
    <location>
        <begin position="965"/>
        <end position="974"/>
    </location>
</feature>
<feature type="compositionally biased region" description="Polar residues" evidence="1">
    <location>
        <begin position="1573"/>
        <end position="1587"/>
    </location>
</feature>
<gene>
    <name evidence="4" type="ORF">PEVE_00001975</name>
</gene>